<accession>A0A1I3QIT8</accession>
<evidence type="ECO:0000259" key="3">
    <source>
        <dbReference type="PROSITE" id="PS51175"/>
    </source>
</evidence>
<evidence type="ECO:0000256" key="1">
    <source>
        <dbReference type="ARBA" id="ARBA00022729"/>
    </source>
</evidence>
<dbReference type="CDD" id="cd23669">
    <property type="entry name" value="GH55_SacteLam55A-like"/>
    <property type="match status" value="1"/>
</dbReference>
<dbReference type="InterPro" id="IPR011050">
    <property type="entry name" value="Pectin_lyase_fold/virulence"/>
</dbReference>
<dbReference type="STRING" id="420953.SAMN05192543_106382"/>
<dbReference type="OrthoDB" id="2479530at2"/>
<feature type="chain" id="PRO_5011773409" evidence="2">
    <location>
        <begin position="24"/>
        <end position="761"/>
    </location>
</feature>
<dbReference type="SUPFAM" id="SSF51126">
    <property type="entry name" value="Pectin lyase-like"/>
    <property type="match status" value="1"/>
</dbReference>
<dbReference type="InterPro" id="IPR059186">
    <property type="entry name" value="SACTE_4363"/>
</dbReference>
<dbReference type="Proteomes" id="UP000199548">
    <property type="component" value="Unassembled WGS sequence"/>
</dbReference>
<feature type="signal peptide" evidence="2">
    <location>
        <begin position="1"/>
        <end position="23"/>
    </location>
</feature>
<organism evidence="4 5">
    <name type="scientific">Paraburkholderia megapolitana</name>
    <dbReference type="NCBI Taxonomy" id="420953"/>
    <lineage>
        <taxon>Bacteria</taxon>
        <taxon>Pseudomonadati</taxon>
        <taxon>Pseudomonadota</taxon>
        <taxon>Betaproteobacteria</taxon>
        <taxon>Burkholderiales</taxon>
        <taxon>Burkholderiaceae</taxon>
        <taxon>Paraburkholderia</taxon>
    </lineage>
</organism>
<dbReference type="Gene3D" id="2.60.120.260">
    <property type="entry name" value="Galactose-binding domain-like"/>
    <property type="match status" value="1"/>
</dbReference>
<dbReference type="GO" id="GO:0030246">
    <property type="term" value="F:carbohydrate binding"/>
    <property type="evidence" value="ECO:0007669"/>
    <property type="project" value="InterPro"/>
</dbReference>
<dbReference type="EMBL" id="FOQU01000006">
    <property type="protein sequence ID" value="SFJ33459.1"/>
    <property type="molecule type" value="Genomic_DNA"/>
</dbReference>
<evidence type="ECO:0000313" key="4">
    <source>
        <dbReference type="EMBL" id="SFJ33459.1"/>
    </source>
</evidence>
<dbReference type="InterPro" id="IPR008979">
    <property type="entry name" value="Galactose-bd-like_sf"/>
</dbReference>
<proteinExistence type="predicted"/>
<dbReference type="Pfam" id="PF03422">
    <property type="entry name" value="CBM_6"/>
    <property type="match status" value="1"/>
</dbReference>
<evidence type="ECO:0000256" key="2">
    <source>
        <dbReference type="SAM" id="SignalP"/>
    </source>
</evidence>
<dbReference type="SUPFAM" id="SSF49785">
    <property type="entry name" value="Galactose-binding domain-like"/>
    <property type="match status" value="1"/>
</dbReference>
<gene>
    <name evidence="4" type="ORF">SAMN05192543_106382</name>
</gene>
<dbReference type="CDD" id="cd04080">
    <property type="entry name" value="CBM6_cellulase-like"/>
    <property type="match status" value="1"/>
</dbReference>
<reference evidence="4 5" key="1">
    <citation type="submission" date="2016-10" db="EMBL/GenBank/DDBJ databases">
        <authorList>
            <person name="de Groot N.N."/>
        </authorList>
    </citation>
    <scope>NUCLEOTIDE SEQUENCE [LARGE SCALE GENOMIC DNA]</scope>
    <source>
        <strain evidence="4 5">LMG 23650</strain>
    </source>
</reference>
<dbReference type="PROSITE" id="PS51175">
    <property type="entry name" value="CBM6"/>
    <property type="match status" value="1"/>
</dbReference>
<protein>
    <submittedName>
        <fullName evidence="4">Carbohydrate binding module (Family 6)</fullName>
    </submittedName>
</protein>
<keyword evidence="5" id="KW-1185">Reference proteome</keyword>
<dbReference type="RefSeq" id="WP_143098120.1">
    <property type="nucleotide sequence ID" value="NZ_CP041743.1"/>
</dbReference>
<dbReference type="SMART" id="SM00606">
    <property type="entry name" value="CBD_IV"/>
    <property type="match status" value="1"/>
</dbReference>
<dbReference type="PROSITE" id="PS51257">
    <property type="entry name" value="PROKAR_LIPOPROTEIN"/>
    <property type="match status" value="1"/>
</dbReference>
<sequence length="761" mass="79876">MKSTIYPCLTACMLALALGGCNGDGNPVAQSTAHASATATAKVMQASAGSPFGGTPWPVPGQVQVENFDSGGLNVGYYTADNTNHGGQYRTSEGVSIEATTDTGGGYDVGWAAAGEWLNYTVNVTSAGTYALQVRVANSGPGGTFHFNVDGVSATGEYSVPDTGGWQNWQTLSSNVTLTAGVHTIQLQMDSVGSAGTVGNFNWFSVINASNSTVPDFGPNVLIFDPTMSASSIQSQLDNVFSQQETNQFGTNRYALLFKPGSYNVDVNVGFYTQVLGLGQSPDDVTINGAVHAEADWFQGNATQNFWRGAENMAVVPSGTGGTDRWAVSQASPWRRMHIKGNVVLDDNGGWSSGGFLADSVIDSQINSGSQQQWLSRNSQWGSWIGSNWNMVFVGVNNAPSGTWPNPPYVVVNQTPVSREKPFLTIDTAGHYNVFVPSVKSNSQGAGWVNAAEAGQLLPISQFYVARQNVDTAATLNAALAQGLNLLFTPGVYHLNGNLHVTRANTVILGLGIATLEADNGVTAMSVDDVDGVVIAGLLFDAGTTNSPVLLQVGPQGSSQNHSANPTSLHDLFFRVGGAAAGAATVSLQINSNNVIGDDFWLWRADHGTGVGWTVNPATNGLVVTGANATIYGLAVEHYEQYQTLWSGNGGRVYFYQSEAPYDVPNQAGWMNGGENGYASYKVASSVTSHQAWGVGIYCYFSTNSSVKLANAIETPNGSGIAFKDMTTVSLGGVGEITHVINNTGGTANSSASVVRLAQYP</sequence>
<dbReference type="AlphaFoldDB" id="A0A1I3QIT8"/>
<feature type="domain" description="CBM6" evidence="3">
    <location>
        <begin position="76"/>
        <end position="207"/>
    </location>
</feature>
<keyword evidence="1 2" id="KW-0732">Signal</keyword>
<dbReference type="InterPro" id="IPR006584">
    <property type="entry name" value="Cellulose-bd_IV"/>
</dbReference>
<dbReference type="InterPro" id="IPR005084">
    <property type="entry name" value="CBM6"/>
</dbReference>
<evidence type="ECO:0000313" key="5">
    <source>
        <dbReference type="Proteomes" id="UP000199548"/>
    </source>
</evidence>
<name>A0A1I3QIT8_9BURK</name>